<proteinExistence type="predicted"/>
<evidence type="ECO:0000313" key="1">
    <source>
        <dbReference type="EMBL" id="CAJ1971825.1"/>
    </source>
</evidence>
<sequence length="197" mass="21503">MSSRSLTMHEVARDNRLWVVLGNERSGKVLGTIGGHNHAIKVGFARYVQCRWFWDVQCTGQLSGKLSSRYSATSIPSKSALLAAGASRLVLSSRVVWIPGMNCGRYCKMGVVVDGWNRNRWIIMKGKRGLEHMGLKPIVESPMDGKGSGKGGLRGGPWGLVGEMTAVVATVLMTVQDGEHKLPSEEEVVTVVRGRRL</sequence>
<dbReference type="Gramene" id="rna-AYBTSS11_LOCUS23831">
    <property type="protein sequence ID" value="CAJ1971825.1"/>
    <property type="gene ID" value="gene-AYBTSS11_LOCUS23831"/>
</dbReference>
<reference evidence="1" key="1">
    <citation type="submission" date="2023-10" db="EMBL/GenBank/DDBJ databases">
        <authorList>
            <person name="Domelevo Entfellner J.-B."/>
        </authorList>
    </citation>
    <scope>NUCLEOTIDE SEQUENCE</scope>
</reference>
<gene>
    <name evidence="1" type="ORF">AYBTSS11_LOCUS23831</name>
</gene>
<accession>A0AA86T510</accession>
<name>A0AA86T510_9FABA</name>
<protein>
    <submittedName>
        <fullName evidence="1">Uncharacterized protein</fullName>
    </submittedName>
</protein>
<dbReference type="Proteomes" id="UP001189624">
    <property type="component" value="Chromosome 8"/>
</dbReference>
<organism evidence="1 2">
    <name type="scientific">Sphenostylis stenocarpa</name>
    <dbReference type="NCBI Taxonomy" id="92480"/>
    <lineage>
        <taxon>Eukaryota</taxon>
        <taxon>Viridiplantae</taxon>
        <taxon>Streptophyta</taxon>
        <taxon>Embryophyta</taxon>
        <taxon>Tracheophyta</taxon>
        <taxon>Spermatophyta</taxon>
        <taxon>Magnoliopsida</taxon>
        <taxon>eudicotyledons</taxon>
        <taxon>Gunneridae</taxon>
        <taxon>Pentapetalae</taxon>
        <taxon>rosids</taxon>
        <taxon>fabids</taxon>
        <taxon>Fabales</taxon>
        <taxon>Fabaceae</taxon>
        <taxon>Papilionoideae</taxon>
        <taxon>50 kb inversion clade</taxon>
        <taxon>NPAAA clade</taxon>
        <taxon>indigoferoid/millettioid clade</taxon>
        <taxon>Phaseoleae</taxon>
        <taxon>Sphenostylis</taxon>
    </lineage>
</organism>
<dbReference type="AlphaFoldDB" id="A0AA86T510"/>
<dbReference type="EMBL" id="OY731405">
    <property type="protein sequence ID" value="CAJ1971825.1"/>
    <property type="molecule type" value="Genomic_DNA"/>
</dbReference>
<keyword evidence="2" id="KW-1185">Reference proteome</keyword>
<evidence type="ECO:0000313" key="2">
    <source>
        <dbReference type="Proteomes" id="UP001189624"/>
    </source>
</evidence>